<evidence type="ECO:0000313" key="15">
    <source>
        <dbReference type="EMBL" id="AAL23733.1"/>
    </source>
</evidence>
<dbReference type="PANTHER" id="PTHR46025">
    <property type="entry name" value="XYLOSYLTRANSFERASE OXT"/>
    <property type="match status" value="1"/>
</dbReference>
<sequence>MNYAKTCFLIIAHNNWGQLKKLIECLDSQTHDIFVHVDKKSKDFDESYFIDSVTKSSLKFYREFTVYWGDFSQVQVEMFLLEQAYIEGYDYYHIISGADLPLKNNKEIDLFFEENKGKEFILYDNNTLEDNLEISRRTKYYHFLQNYRRRYTENWKNSFFTFCERVSLVLQIIFGVNRVKNLDWQIKYGSQWVSITNELVKTILEHEEKITSIFQYTKCKNHREDSIFISFNSQVSNN</sequence>
<evidence type="ECO:0000256" key="11">
    <source>
        <dbReference type="ARBA" id="ARBA00023136"/>
    </source>
</evidence>
<evidence type="ECO:0000256" key="7">
    <source>
        <dbReference type="ARBA" id="ARBA00022824"/>
    </source>
</evidence>
<dbReference type="RefSeq" id="WP_311316718.1">
    <property type="nucleotide sequence ID" value="NZ_CP065495.1"/>
</dbReference>
<dbReference type="AlphaFoldDB" id="Q8GMA1"/>
<evidence type="ECO:0000256" key="4">
    <source>
        <dbReference type="ARBA" id="ARBA00022679"/>
    </source>
</evidence>
<keyword evidence="5" id="KW-0812">Transmembrane</keyword>
<name>Q8GMA1_STRTR</name>
<evidence type="ECO:0000256" key="2">
    <source>
        <dbReference type="ARBA" id="ARBA00004648"/>
    </source>
</evidence>
<dbReference type="InterPro" id="IPR043538">
    <property type="entry name" value="XYLT"/>
</dbReference>
<keyword evidence="9" id="KW-1133">Transmembrane helix</keyword>
<dbReference type="Pfam" id="PF02485">
    <property type="entry name" value="Branch"/>
    <property type="match status" value="1"/>
</dbReference>
<evidence type="ECO:0000256" key="13">
    <source>
        <dbReference type="ARBA" id="ARBA00023180"/>
    </source>
</evidence>
<organism evidence="15">
    <name type="scientific">Streptococcus thermophilus</name>
    <dbReference type="NCBI Taxonomy" id="1308"/>
    <lineage>
        <taxon>Bacteria</taxon>
        <taxon>Bacillati</taxon>
        <taxon>Bacillota</taxon>
        <taxon>Bacilli</taxon>
        <taxon>Lactobacillales</taxon>
        <taxon>Streptococcaceae</taxon>
        <taxon>Streptococcus</taxon>
    </lineage>
</organism>
<keyword evidence="4" id="KW-0808">Transferase</keyword>
<evidence type="ECO:0000256" key="3">
    <source>
        <dbReference type="ARBA" id="ARBA00022676"/>
    </source>
</evidence>
<dbReference type="PANTHER" id="PTHR46025:SF3">
    <property type="entry name" value="XYLOSYLTRANSFERASE OXT"/>
    <property type="match status" value="1"/>
</dbReference>
<evidence type="ECO:0000256" key="1">
    <source>
        <dbReference type="ARBA" id="ARBA00004323"/>
    </source>
</evidence>
<dbReference type="GO" id="GO:0030158">
    <property type="term" value="F:protein xylosyltransferase activity"/>
    <property type="evidence" value="ECO:0007669"/>
    <property type="project" value="InterPro"/>
</dbReference>
<keyword evidence="7" id="KW-0256">Endoplasmic reticulum</keyword>
<dbReference type="GO" id="GO:0050650">
    <property type="term" value="P:chondroitin sulfate proteoglycan biosynthetic process"/>
    <property type="evidence" value="ECO:0007669"/>
    <property type="project" value="TreeGrafter"/>
</dbReference>
<keyword evidence="10" id="KW-0333">Golgi apparatus</keyword>
<reference evidence="15" key="1">
    <citation type="submission" date="2001-10" db="EMBL/GenBank/DDBJ databases">
        <title>Diversity of eps operons in Streptococcus thermophilus.</title>
        <authorList>
            <person name="Rallu F."/>
            <person name="Ehrlich D.S."/>
            <person name="Renault P."/>
        </authorList>
    </citation>
    <scope>NUCLEOTIDE SEQUENCE</scope>
</reference>
<keyword evidence="8" id="KW-0735">Signal-anchor</keyword>
<dbReference type="CAZy" id="GT14">
    <property type="family name" value="Glycosyltransferase Family 14"/>
</dbReference>
<accession>Q8GMA1</accession>
<evidence type="ECO:0000256" key="14">
    <source>
        <dbReference type="ARBA" id="ARBA00042865"/>
    </source>
</evidence>
<protein>
    <recommendedName>
        <fullName evidence="14">Peptide O-xylosyltransferase</fullName>
    </recommendedName>
</protein>
<dbReference type="GO" id="GO:0015012">
    <property type="term" value="P:heparan sulfate proteoglycan biosynthetic process"/>
    <property type="evidence" value="ECO:0007669"/>
    <property type="project" value="TreeGrafter"/>
</dbReference>
<keyword evidence="11" id="KW-0472">Membrane</keyword>
<gene>
    <name evidence="15" type="primary">eps3I</name>
</gene>
<dbReference type="EMBL" id="AY057915">
    <property type="protein sequence ID" value="AAL23733.1"/>
    <property type="molecule type" value="Genomic_DNA"/>
</dbReference>
<evidence type="ECO:0000256" key="6">
    <source>
        <dbReference type="ARBA" id="ARBA00022723"/>
    </source>
</evidence>
<keyword evidence="12" id="KW-1015">Disulfide bond</keyword>
<comment type="subcellular location">
    <subcellularLocation>
        <location evidence="2">Endoplasmic reticulum membrane</location>
        <topology evidence="2">Single-pass type II membrane protein</topology>
    </subcellularLocation>
    <subcellularLocation>
        <location evidence="1">Golgi apparatus membrane</location>
        <topology evidence="1">Single-pass type II membrane protein</topology>
    </subcellularLocation>
</comment>
<dbReference type="InterPro" id="IPR003406">
    <property type="entry name" value="Glyco_trans_14"/>
</dbReference>
<keyword evidence="3" id="KW-0328">Glycosyltransferase</keyword>
<keyword evidence="6" id="KW-0479">Metal-binding</keyword>
<evidence type="ECO:0000256" key="5">
    <source>
        <dbReference type="ARBA" id="ARBA00022692"/>
    </source>
</evidence>
<evidence type="ECO:0000256" key="12">
    <source>
        <dbReference type="ARBA" id="ARBA00023157"/>
    </source>
</evidence>
<keyword evidence="13" id="KW-0325">Glycoprotein</keyword>
<evidence type="ECO:0000256" key="10">
    <source>
        <dbReference type="ARBA" id="ARBA00023034"/>
    </source>
</evidence>
<dbReference type="GO" id="GO:0046872">
    <property type="term" value="F:metal ion binding"/>
    <property type="evidence" value="ECO:0007669"/>
    <property type="project" value="UniProtKB-KW"/>
</dbReference>
<evidence type="ECO:0000256" key="8">
    <source>
        <dbReference type="ARBA" id="ARBA00022968"/>
    </source>
</evidence>
<evidence type="ECO:0000256" key="9">
    <source>
        <dbReference type="ARBA" id="ARBA00022989"/>
    </source>
</evidence>
<proteinExistence type="predicted"/>
<dbReference type="GO" id="GO:0016020">
    <property type="term" value="C:membrane"/>
    <property type="evidence" value="ECO:0007669"/>
    <property type="project" value="InterPro"/>
</dbReference>